<dbReference type="AlphaFoldDB" id="A0AAU9RTU3"/>
<dbReference type="PANTHER" id="PTHR44259">
    <property type="entry name" value="OS07G0183000 PROTEIN-RELATED"/>
    <property type="match status" value="1"/>
</dbReference>
<organism evidence="3 4">
    <name type="scientific">Thlaspi arvense</name>
    <name type="common">Field penny-cress</name>
    <dbReference type="NCBI Taxonomy" id="13288"/>
    <lineage>
        <taxon>Eukaryota</taxon>
        <taxon>Viridiplantae</taxon>
        <taxon>Streptophyta</taxon>
        <taxon>Embryophyta</taxon>
        <taxon>Tracheophyta</taxon>
        <taxon>Spermatophyta</taxon>
        <taxon>Magnoliopsida</taxon>
        <taxon>eudicotyledons</taxon>
        <taxon>Gunneridae</taxon>
        <taxon>Pentapetalae</taxon>
        <taxon>rosids</taxon>
        <taxon>malvids</taxon>
        <taxon>Brassicales</taxon>
        <taxon>Brassicaceae</taxon>
        <taxon>Thlaspideae</taxon>
        <taxon>Thlaspi</taxon>
    </lineage>
</organism>
<reference evidence="3 4" key="1">
    <citation type="submission" date="2022-03" db="EMBL/GenBank/DDBJ databases">
        <authorList>
            <person name="Nunn A."/>
            <person name="Chopra R."/>
            <person name="Nunn A."/>
            <person name="Contreras Garrido A."/>
        </authorList>
    </citation>
    <scope>NUCLEOTIDE SEQUENCE [LARGE SCALE GENOMIC DNA]</scope>
</reference>
<evidence type="ECO:0000259" key="2">
    <source>
        <dbReference type="Pfam" id="PF03478"/>
    </source>
</evidence>
<dbReference type="InterPro" id="IPR050942">
    <property type="entry name" value="F-box_BR-signaling"/>
</dbReference>
<keyword evidence="4" id="KW-1185">Reference proteome</keyword>
<dbReference type="SUPFAM" id="SSF50998">
    <property type="entry name" value="Quinoprotein alcohol dehydrogenase-like"/>
    <property type="match status" value="1"/>
</dbReference>
<dbReference type="InterPro" id="IPR011047">
    <property type="entry name" value="Quinoprotein_ADH-like_sf"/>
</dbReference>
<feature type="region of interest" description="Disordered" evidence="1">
    <location>
        <begin position="1"/>
        <end position="20"/>
    </location>
</feature>
<protein>
    <recommendedName>
        <fullName evidence="2">KIB1-4 beta-propeller domain-containing protein</fullName>
    </recommendedName>
</protein>
<sequence length="362" mass="41750">MVDMDTPKDSMTRENKRGSDWSKLCPGVLRKIMETLSPLDSHRAKLVCLGETWLPPGGSMQKKTRRFTHFGTSCLSRYRYRDSYCMTSYWSWLLMADSYYDLFLFNLLTRKRISLPSISAILDGTVRVERRGWISSAVLWIDEATGSYFVACIFRQRYLFSISNGDESWTNLTLQDSVSGLLDAAYRNSKLYVLTTDQHIKIFDFSRDFSREGNPYRNHPFCFDEKPSEYVCARKIAIEESGEVLVILSLKEVIEHKEKLLFYVFKMNRESLKWERVDSLGDGEMLIFGHGVSVKAPVRDYLGNGDGSKSGSILFVNDDVWSDYQDHNCGVFDIATGRIKWPKTSCFYINNSQWFVPGVAYD</sequence>
<evidence type="ECO:0000313" key="4">
    <source>
        <dbReference type="Proteomes" id="UP000836841"/>
    </source>
</evidence>
<name>A0AAU9RTU3_THLAR</name>
<dbReference type="EMBL" id="OU466859">
    <property type="protein sequence ID" value="CAH2051195.1"/>
    <property type="molecule type" value="Genomic_DNA"/>
</dbReference>
<dbReference type="PANTHER" id="PTHR44259:SF104">
    <property type="entry name" value="F-BOX ONLY PROTEIN (DUF295)-RELATED"/>
    <property type="match status" value="1"/>
</dbReference>
<dbReference type="Pfam" id="PF03478">
    <property type="entry name" value="Beta-prop_KIB1-4"/>
    <property type="match status" value="1"/>
</dbReference>
<evidence type="ECO:0000256" key="1">
    <source>
        <dbReference type="SAM" id="MobiDB-lite"/>
    </source>
</evidence>
<evidence type="ECO:0000313" key="3">
    <source>
        <dbReference type="EMBL" id="CAH2051195.1"/>
    </source>
</evidence>
<feature type="domain" description="KIB1-4 beta-propeller" evidence="2">
    <location>
        <begin position="79"/>
        <end position="333"/>
    </location>
</feature>
<dbReference type="Proteomes" id="UP000836841">
    <property type="component" value="Chromosome 3"/>
</dbReference>
<gene>
    <name evidence="3" type="ORF">TAV2_LOCUS10591</name>
</gene>
<proteinExistence type="predicted"/>
<accession>A0AAU9RTU3</accession>
<dbReference type="InterPro" id="IPR005174">
    <property type="entry name" value="KIB1-4_b-propeller"/>
</dbReference>